<evidence type="ECO:0000313" key="7">
    <source>
        <dbReference type="EMBL" id="KAI0307681.1"/>
    </source>
</evidence>
<dbReference type="InterPro" id="IPR019160">
    <property type="entry name" value="Sec3_CC"/>
</dbReference>
<keyword evidence="3" id="KW-0268">Exocytosis</keyword>
<dbReference type="PANTHER" id="PTHR16092">
    <property type="entry name" value="SEC3/SYNTAXIN-RELATED"/>
    <property type="match status" value="1"/>
</dbReference>
<accession>A0AAD4QTQ1</accession>
<protein>
    <submittedName>
        <fullName evidence="7">Exocyst complex component Sec3-domain-containing protein</fullName>
    </submittedName>
</protein>
<feature type="region of interest" description="Disordered" evidence="5">
    <location>
        <begin position="667"/>
        <end position="693"/>
    </location>
</feature>
<feature type="compositionally biased region" description="Low complexity" evidence="5">
    <location>
        <begin position="221"/>
        <end position="247"/>
    </location>
</feature>
<feature type="region of interest" description="Disordered" evidence="5">
    <location>
        <begin position="141"/>
        <end position="356"/>
    </location>
</feature>
<organism evidence="7 8">
    <name type="scientific">Multifurca ochricompacta</name>
    <dbReference type="NCBI Taxonomy" id="376703"/>
    <lineage>
        <taxon>Eukaryota</taxon>
        <taxon>Fungi</taxon>
        <taxon>Dikarya</taxon>
        <taxon>Basidiomycota</taxon>
        <taxon>Agaricomycotina</taxon>
        <taxon>Agaricomycetes</taxon>
        <taxon>Russulales</taxon>
        <taxon>Russulaceae</taxon>
        <taxon>Multifurca</taxon>
    </lineage>
</organism>
<dbReference type="GO" id="GO:0005546">
    <property type="term" value="F:phosphatidylinositol-4,5-bisphosphate binding"/>
    <property type="evidence" value="ECO:0007669"/>
    <property type="project" value="TreeGrafter"/>
</dbReference>
<dbReference type="GO" id="GO:0006887">
    <property type="term" value="P:exocytosis"/>
    <property type="evidence" value="ECO:0007669"/>
    <property type="project" value="UniProtKB-KW"/>
</dbReference>
<comment type="similarity">
    <text evidence="1">Belongs to the SEC3 family.</text>
</comment>
<evidence type="ECO:0000256" key="5">
    <source>
        <dbReference type="SAM" id="MobiDB-lite"/>
    </source>
</evidence>
<feature type="compositionally biased region" description="Polar residues" evidence="5">
    <location>
        <begin position="307"/>
        <end position="319"/>
    </location>
</feature>
<dbReference type="GO" id="GO:0005886">
    <property type="term" value="C:plasma membrane"/>
    <property type="evidence" value="ECO:0007669"/>
    <property type="project" value="TreeGrafter"/>
</dbReference>
<dbReference type="InterPro" id="IPR028258">
    <property type="entry name" value="Sec3-PIP2_bind"/>
</dbReference>
<feature type="compositionally biased region" description="Low complexity" evidence="5">
    <location>
        <begin position="326"/>
        <end position="336"/>
    </location>
</feature>
<reference evidence="7" key="1">
    <citation type="journal article" date="2022" name="New Phytol.">
        <title>Evolutionary transition to the ectomycorrhizal habit in the genomes of a hyperdiverse lineage of mushroom-forming fungi.</title>
        <authorList>
            <person name="Looney B."/>
            <person name="Miyauchi S."/>
            <person name="Morin E."/>
            <person name="Drula E."/>
            <person name="Courty P.E."/>
            <person name="Kohler A."/>
            <person name="Kuo A."/>
            <person name="LaButti K."/>
            <person name="Pangilinan J."/>
            <person name="Lipzen A."/>
            <person name="Riley R."/>
            <person name="Andreopoulos W."/>
            <person name="He G."/>
            <person name="Johnson J."/>
            <person name="Nolan M."/>
            <person name="Tritt A."/>
            <person name="Barry K.W."/>
            <person name="Grigoriev I.V."/>
            <person name="Nagy L.G."/>
            <person name="Hibbett D."/>
            <person name="Henrissat B."/>
            <person name="Matheny P.B."/>
            <person name="Labbe J."/>
            <person name="Martin F.M."/>
        </authorList>
    </citation>
    <scope>NUCLEOTIDE SEQUENCE</scope>
    <source>
        <strain evidence="7">BPL690</strain>
    </source>
</reference>
<evidence type="ECO:0000256" key="3">
    <source>
        <dbReference type="ARBA" id="ARBA00022483"/>
    </source>
</evidence>
<feature type="compositionally biased region" description="Low complexity" evidence="5">
    <location>
        <begin position="679"/>
        <end position="692"/>
    </location>
</feature>
<feature type="compositionally biased region" description="Polar residues" evidence="5">
    <location>
        <begin position="264"/>
        <end position="299"/>
    </location>
</feature>
<dbReference type="Proteomes" id="UP001203297">
    <property type="component" value="Unassembled WGS sequence"/>
</dbReference>
<evidence type="ECO:0000259" key="6">
    <source>
        <dbReference type="SMART" id="SM01313"/>
    </source>
</evidence>
<feature type="compositionally biased region" description="Low complexity" evidence="5">
    <location>
        <begin position="143"/>
        <end position="153"/>
    </location>
</feature>
<evidence type="ECO:0000256" key="4">
    <source>
        <dbReference type="ARBA" id="ARBA00023054"/>
    </source>
</evidence>
<dbReference type="CDD" id="cd13315">
    <property type="entry name" value="PH_Sec3"/>
    <property type="match status" value="1"/>
</dbReference>
<dbReference type="InterPro" id="IPR048628">
    <property type="entry name" value="Sec3_C"/>
</dbReference>
<sequence length="1120" mass="124765">MSDSDSIQQRIISSVFNRRNASGGSEEAYVSHVKIWEDTGPETDLKPRYILLARNTDGGGFIHKSKLNSNGTFSVGKTWKLNELRAVEVVNPLAFNITLARTYRWQTERPNEQLAFLHALLDLFRTVSNGSLQVIGLPEPETRSASRLLSEASSSRESRTPTPPVGALRASESRRPRNTSSQDLRDYEDPPSNYSSVPGARAPSSSRKRPSPISSRPPSPLYSSTPTISSAQPRQPSQPSSSTVRPPRAIRPSPVFSVSGASDLPSTQLPSPSRLSTATALSDTRNSANPDNLSVSVSRPSLDVPSPATSINQSAVFPTSSDSRRSPSPALSSLSKAKFKAQPRGPSIPLEQPPLRRDQNARISFFDTANQSALDRLIFRGSGISDPEDIMASVEEMLEGYEWASDDILGRTRSKGAVDQIAARLLDELMALEKANIHSFIETDDRVTLVLKFLDEAILELDNMESLVSSYKIHLNAVNDDISFIQSQNRGLQVQTQNQHALLNELEQLLQTVQVGREALITLTQGSLRDAEGIHTLEEAATGLYKALQAGRDRDMAATMERLEEYRTHNAQFCKRLYDYLCIMFTAQSTLLLGDSSGLLKHSGRSGLEIKSHKNLEGYLDRYSGLILYMKEMDEVTYGKLCAAYFSEASRLHSTQITSLLSLNTGSIRRPQEDDPEYSFSPSPTVSTSRTPGALRRAGTVVRSPLDGRKEKEKASDGDMTVQEVFRQALEQISRQVYREEEFIADFLQINEAGLTFADYMGLDNYFRRQAARTSGLSAQTNKLVRGAMDLIFGFLPLEMKSWIDRALAKDSIQIIGILSSLERFLADADERGKVFLVNLLDKQHTRLKGLFERHVAEQIKAIEETKLTSRKRNGVAHFVKYFPVYVGRVESQLIGADTLEIRQRVDSAYDRIVQSMFDSLKHMAKMDGEEEDKGQLNYHVILVENMHYFVAEIRQQEIGSVNVFATRAEVVYEENLNAYVKIVLRRPFAKIIDYFDGVEQLLKTTAASEVSSNSSYSRSALKKVVKEYDGKDIRKHVDVLFKRVEKHFTEASEVTAGESSGITPGTVMVGVWKASEEELLRITEIFAKLISQCYANSGVSLEYSVGDVEAAFRRHRIGS</sequence>
<dbReference type="Gene3D" id="2.30.29.90">
    <property type="match status" value="1"/>
</dbReference>
<evidence type="ECO:0000313" key="8">
    <source>
        <dbReference type="Proteomes" id="UP001203297"/>
    </source>
</evidence>
<evidence type="ECO:0000256" key="1">
    <source>
        <dbReference type="ARBA" id="ARBA00006518"/>
    </source>
</evidence>
<gene>
    <name evidence="7" type="ORF">B0F90DRAFT_1676177</name>
</gene>
<feature type="domain" description="Exocyst complex component Sec3 PIP2-binding N-terminal" evidence="6">
    <location>
        <begin position="43"/>
        <end position="127"/>
    </location>
</feature>
<comment type="caution">
    <text evidence="7">The sequence shown here is derived from an EMBL/GenBank/DDBJ whole genome shotgun (WGS) entry which is preliminary data.</text>
</comment>
<dbReference type="SMART" id="SM01313">
    <property type="entry name" value="Sec3-PIP2_bind"/>
    <property type="match status" value="1"/>
</dbReference>
<dbReference type="PANTHER" id="PTHR16092:SF14">
    <property type="entry name" value="EXOCYST COMPLEX COMPONENT 1 ISOFORM X1"/>
    <property type="match status" value="1"/>
</dbReference>
<proteinExistence type="inferred from homology"/>
<keyword evidence="4" id="KW-0175">Coiled coil</keyword>
<dbReference type="Pfam" id="PF09763">
    <property type="entry name" value="Sec3_CC"/>
    <property type="match status" value="1"/>
</dbReference>
<keyword evidence="2" id="KW-0813">Transport</keyword>
<dbReference type="EMBL" id="WTXG01000001">
    <property type="protein sequence ID" value="KAI0307681.1"/>
    <property type="molecule type" value="Genomic_DNA"/>
</dbReference>
<name>A0AAD4QTQ1_9AGAM</name>
<keyword evidence="8" id="KW-1185">Reference proteome</keyword>
<dbReference type="GO" id="GO:0000145">
    <property type="term" value="C:exocyst"/>
    <property type="evidence" value="ECO:0007669"/>
    <property type="project" value="InterPro"/>
</dbReference>
<dbReference type="AlphaFoldDB" id="A0AAD4QTQ1"/>
<dbReference type="Pfam" id="PF15277">
    <property type="entry name" value="Sec3-PIP2_bind"/>
    <property type="match status" value="1"/>
</dbReference>
<dbReference type="Pfam" id="PF20654">
    <property type="entry name" value="Sec3_C-term"/>
    <property type="match status" value="1"/>
</dbReference>
<evidence type="ECO:0000256" key="2">
    <source>
        <dbReference type="ARBA" id="ARBA00022448"/>
    </source>
</evidence>
<dbReference type="GO" id="GO:0006893">
    <property type="term" value="P:Golgi to plasma membrane transport"/>
    <property type="evidence" value="ECO:0007669"/>
    <property type="project" value="TreeGrafter"/>
</dbReference>